<dbReference type="InterPro" id="IPR051809">
    <property type="entry name" value="Plant_receptor-like_S/T_kinase"/>
</dbReference>
<dbReference type="SUPFAM" id="SSF52058">
    <property type="entry name" value="L domain-like"/>
    <property type="match status" value="1"/>
</dbReference>
<dbReference type="InterPro" id="IPR001611">
    <property type="entry name" value="Leu-rich_rpt"/>
</dbReference>
<dbReference type="InterPro" id="IPR011009">
    <property type="entry name" value="Kinase-like_dom_sf"/>
</dbReference>
<feature type="transmembrane region" description="Helical" evidence="7">
    <location>
        <begin position="215"/>
        <end position="231"/>
    </location>
</feature>
<sequence>MGGNDLNGGIPDALGKLKKLQKLKINSSNLTGSIPVTLCELGRLFELNLENNQLSHPLLGCLGNISSLRKIYLGHNELTSVELSALWTNKDLQIVDLSYNNLNGSLGSEIGSCKANTTRSSSKTRVLKYVLPSVALVIILTIIMIWLTTRCNRKTVLASQSSSLITVKRISYYDIHKSTNNFDDENLIGRGSIGSVYKRTFFDGMIAAIKKSCQSVALVIILAIIMIWLTTRCNRKTALASQSSSLITVKRISYYDIHKSTNNFDDENLIGRGSIGSVYKGTFFDGMIAAIKVFNLNLETANKSFDTECNMLCNIRHRNLVTGLGRCKPQF</sequence>
<dbReference type="AlphaFoldDB" id="A0AAD2AA35"/>
<evidence type="ECO:0000256" key="1">
    <source>
        <dbReference type="ARBA" id="ARBA00004370"/>
    </source>
</evidence>
<accession>A0AAD2AA35</accession>
<evidence type="ECO:0000313" key="9">
    <source>
        <dbReference type="EMBL" id="CAI9784388.1"/>
    </source>
</evidence>
<gene>
    <name evidence="9" type="ORF">FPE_LOCUS31818</name>
</gene>
<dbReference type="Proteomes" id="UP000834106">
    <property type="component" value="Chromosome 20"/>
</dbReference>
<dbReference type="Gene3D" id="3.30.200.20">
    <property type="entry name" value="Phosphorylase Kinase, domain 1"/>
    <property type="match status" value="2"/>
</dbReference>
<name>A0AAD2AA35_9LAMI</name>
<comment type="subcellular location">
    <subcellularLocation>
        <location evidence="1">Membrane</location>
    </subcellularLocation>
</comment>
<keyword evidence="5 7" id="KW-1133">Transmembrane helix</keyword>
<keyword evidence="10" id="KW-1185">Reference proteome</keyword>
<proteinExistence type="predicted"/>
<evidence type="ECO:0000259" key="8">
    <source>
        <dbReference type="PROSITE" id="PS50011"/>
    </source>
</evidence>
<dbReference type="PANTHER" id="PTHR27008">
    <property type="entry name" value="OS04G0122200 PROTEIN"/>
    <property type="match status" value="1"/>
</dbReference>
<dbReference type="InterPro" id="IPR000719">
    <property type="entry name" value="Prot_kinase_dom"/>
</dbReference>
<dbReference type="GO" id="GO:0004672">
    <property type="term" value="F:protein kinase activity"/>
    <property type="evidence" value="ECO:0007669"/>
    <property type="project" value="InterPro"/>
</dbReference>
<evidence type="ECO:0000256" key="6">
    <source>
        <dbReference type="ARBA" id="ARBA00023136"/>
    </source>
</evidence>
<dbReference type="SUPFAM" id="SSF56112">
    <property type="entry name" value="Protein kinase-like (PK-like)"/>
    <property type="match status" value="2"/>
</dbReference>
<dbReference type="EMBL" id="OU503055">
    <property type="protein sequence ID" value="CAI9784388.1"/>
    <property type="molecule type" value="Genomic_DNA"/>
</dbReference>
<evidence type="ECO:0000256" key="5">
    <source>
        <dbReference type="ARBA" id="ARBA00022989"/>
    </source>
</evidence>
<organism evidence="9 10">
    <name type="scientific">Fraxinus pennsylvanica</name>
    <dbReference type="NCBI Taxonomy" id="56036"/>
    <lineage>
        <taxon>Eukaryota</taxon>
        <taxon>Viridiplantae</taxon>
        <taxon>Streptophyta</taxon>
        <taxon>Embryophyta</taxon>
        <taxon>Tracheophyta</taxon>
        <taxon>Spermatophyta</taxon>
        <taxon>Magnoliopsida</taxon>
        <taxon>eudicotyledons</taxon>
        <taxon>Gunneridae</taxon>
        <taxon>Pentapetalae</taxon>
        <taxon>asterids</taxon>
        <taxon>lamiids</taxon>
        <taxon>Lamiales</taxon>
        <taxon>Oleaceae</taxon>
        <taxon>Oleeae</taxon>
        <taxon>Fraxinus</taxon>
    </lineage>
</organism>
<evidence type="ECO:0000256" key="7">
    <source>
        <dbReference type="SAM" id="Phobius"/>
    </source>
</evidence>
<dbReference type="PANTHER" id="PTHR27008:SF585">
    <property type="entry name" value="PROTEIN KINASE DOMAIN-CONTAINING PROTEIN"/>
    <property type="match status" value="1"/>
</dbReference>
<keyword evidence="4" id="KW-0677">Repeat</keyword>
<dbReference type="GO" id="GO:0005524">
    <property type="term" value="F:ATP binding"/>
    <property type="evidence" value="ECO:0007669"/>
    <property type="project" value="InterPro"/>
</dbReference>
<dbReference type="GO" id="GO:0016020">
    <property type="term" value="C:membrane"/>
    <property type="evidence" value="ECO:0007669"/>
    <property type="project" value="UniProtKB-SubCell"/>
</dbReference>
<dbReference type="PROSITE" id="PS50011">
    <property type="entry name" value="PROTEIN_KINASE_DOM"/>
    <property type="match status" value="1"/>
</dbReference>
<evidence type="ECO:0000256" key="4">
    <source>
        <dbReference type="ARBA" id="ARBA00022737"/>
    </source>
</evidence>
<keyword evidence="3 7" id="KW-0812">Transmembrane</keyword>
<evidence type="ECO:0000256" key="3">
    <source>
        <dbReference type="ARBA" id="ARBA00022692"/>
    </source>
</evidence>
<evidence type="ECO:0000256" key="2">
    <source>
        <dbReference type="ARBA" id="ARBA00022614"/>
    </source>
</evidence>
<keyword evidence="2" id="KW-0433">Leucine-rich repeat</keyword>
<keyword evidence="6 7" id="KW-0472">Membrane</keyword>
<dbReference type="Gene3D" id="3.80.10.10">
    <property type="entry name" value="Ribonuclease Inhibitor"/>
    <property type="match status" value="1"/>
</dbReference>
<evidence type="ECO:0000313" key="10">
    <source>
        <dbReference type="Proteomes" id="UP000834106"/>
    </source>
</evidence>
<dbReference type="Pfam" id="PF00560">
    <property type="entry name" value="LRR_1"/>
    <property type="match status" value="1"/>
</dbReference>
<dbReference type="InterPro" id="IPR032675">
    <property type="entry name" value="LRR_dom_sf"/>
</dbReference>
<reference evidence="9" key="1">
    <citation type="submission" date="2023-05" db="EMBL/GenBank/DDBJ databases">
        <authorList>
            <person name="Huff M."/>
        </authorList>
    </citation>
    <scope>NUCLEOTIDE SEQUENCE</scope>
</reference>
<feature type="transmembrane region" description="Helical" evidence="7">
    <location>
        <begin position="129"/>
        <end position="147"/>
    </location>
</feature>
<feature type="domain" description="Protein kinase" evidence="8">
    <location>
        <begin position="264"/>
        <end position="331"/>
    </location>
</feature>
<protein>
    <recommendedName>
        <fullName evidence="8">Protein kinase domain-containing protein</fullName>
    </recommendedName>
</protein>